<dbReference type="PaxDb" id="411470-RUMGNA_03234"/>
<sequence length="77" mass="9407">MLKKAKHNQKTRDWYVKLVKGLPLEKKIVYLKIAERQKYNYYCDCSDGWTTEQCIEYESQWNEIIEMLNELEEEQKA</sequence>
<evidence type="ECO:0000313" key="2">
    <source>
        <dbReference type="Proteomes" id="UP000004410"/>
    </source>
</evidence>
<comment type="caution">
    <text evidence="1">The sequence shown here is derived from an EMBL/GenBank/DDBJ whole genome shotgun (WGS) entry which is preliminary data.</text>
</comment>
<accession>A7B6M1</accession>
<proteinExistence type="predicted"/>
<dbReference type="RefSeq" id="WP_004844209.1">
    <property type="nucleotide sequence ID" value="NZ_AAYG02000029.1"/>
</dbReference>
<evidence type="ECO:0000313" key="1">
    <source>
        <dbReference type="EMBL" id="EDN76412.1"/>
    </source>
</evidence>
<organism evidence="1 2">
    <name type="scientific">Mediterraneibacter gnavus (strain ATCC 29149 / DSM 114966 / JCM 6515 / VPI C7-9)</name>
    <name type="common">Ruminococcus gnavus</name>
    <dbReference type="NCBI Taxonomy" id="411470"/>
    <lineage>
        <taxon>Bacteria</taxon>
        <taxon>Bacillati</taxon>
        <taxon>Bacillota</taxon>
        <taxon>Clostridia</taxon>
        <taxon>Lachnospirales</taxon>
        <taxon>Lachnospiraceae</taxon>
        <taxon>Mediterraneibacter</taxon>
    </lineage>
</organism>
<dbReference type="EMBL" id="AAYG02000029">
    <property type="protein sequence ID" value="EDN76412.1"/>
    <property type="molecule type" value="Genomic_DNA"/>
</dbReference>
<dbReference type="GeneID" id="57432994"/>
<dbReference type="Proteomes" id="UP000004410">
    <property type="component" value="Unassembled WGS sequence"/>
</dbReference>
<dbReference type="AlphaFoldDB" id="A7B6M1"/>
<gene>
    <name evidence="1" type="ORF">RUMGNA_03234</name>
</gene>
<protein>
    <submittedName>
        <fullName evidence="1">Uncharacterized protein</fullName>
    </submittedName>
</protein>
<name>A7B6M1_MEDG7</name>
<reference evidence="1 2" key="1">
    <citation type="submission" date="2007-04" db="EMBL/GenBank/DDBJ databases">
        <authorList>
            <person name="Fulton L."/>
            <person name="Clifton S."/>
            <person name="Fulton B."/>
            <person name="Xu J."/>
            <person name="Minx P."/>
            <person name="Pepin K.H."/>
            <person name="Johnson M."/>
            <person name="Thiruvilangam P."/>
            <person name="Bhonagiri V."/>
            <person name="Nash W.E."/>
            <person name="Mardis E.R."/>
            <person name="Wilson R.K."/>
        </authorList>
    </citation>
    <scope>NUCLEOTIDE SEQUENCE [LARGE SCALE GENOMIC DNA]</scope>
    <source>
        <strain evidence="1 2">ATCC 29149</strain>
    </source>
</reference>
<reference evidence="1 2" key="2">
    <citation type="submission" date="2007-06" db="EMBL/GenBank/DDBJ databases">
        <title>Draft genome sequence of Ruminococcus gnavus (ATCC 29149).</title>
        <authorList>
            <person name="Sudarsanam P."/>
            <person name="Ley R."/>
            <person name="Guruge J."/>
            <person name="Turnbaugh P.J."/>
            <person name="Mahowald M."/>
            <person name="Liep D."/>
            <person name="Gordon J."/>
        </authorList>
    </citation>
    <scope>NUCLEOTIDE SEQUENCE [LARGE SCALE GENOMIC DNA]</scope>
    <source>
        <strain evidence="1 2">ATCC 29149</strain>
    </source>
</reference>